<sequence>MLVRNNTVCPTCGKNGSLLITAPPSANRIREIGIRGVRLCCLTPSIGSVSVDWLYEIFRVSVSRMPGFLYRDDHDNLQCVRIHPVAIHWLPLLGDRDYNLSPREVSKVYNNEIACYFDYNDSDCFVDITGPMRLFARWLEDANGRSMSMVEFREVVL</sequence>
<proteinExistence type="predicted"/>
<protein>
    <submittedName>
        <fullName evidence="1">Uncharacterized protein</fullName>
    </submittedName>
</protein>
<name>A0A514D558_9VIRU</name>
<accession>A0A514D558</accession>
<dbReference type="EMBL" id="MN034322">
    <property type="protein sequence ID" value="QDH88749.1"/>
    <property type="molecule type" value="Genomic_RNA"/>
</dbReference>
<organism evidence="1">
    <name type="scientific">Leviviridae sp</name>
    <dbReference type="NCBI Taxonomy" id="2027243"/>
    <lineage>
        <taxon>Viruses</taxon>
        <taxon>Riboviria</taxon>
        <taxon>Orthornavirae</taxon>
        <taxon>Lenarviricota</taxon>
        <taxon>Leviviricetes</taxon>
        <taxon>Norzivirales</taxon>
        <taxon>Fiersviridae</taxon>
    </lineage>
</organism>
<gene>
    <name evidence="1" type="ORF">H1BulkLitter6286_000002</name>
</gene>
<evidence type="ECO:0000313" key="1">
    <source>
        <dbReference type="EMBL" id="QDH88749.1"/>
    </source>
</evidence>
<reference evidence="1" key="1">
    <citation type="submission" date="2019-05" db="EMBL/GenBank/DDBJ databases">
        <title>Metatranscriptomic reconstruction reveals RNA viruses with the potential to shape carbon cycling in soil.</title>
        <authorList>
            <person name="Starr E.P."/>
            <person name="Nuccio E."/>
            <person name="Pett-Ridge J."/>
            <person name="Banfield J.F."/>
            <person name="Firestone M.K."/>
        </authorList>
    </citation>
    <scope>NUCLEOTIDE SEQUENCE</scope>
    <source>
        <strain evidence="1">H1_Bulk_Litter_6_scaffold_286</strain>
    </source>
</reference>